<dbReference type="Pfam" id="PF17667">
    <property type="entry name" value="Pkinase_fungal"/>
    <property type="match status" value="2"/>
</dbReference>
<feature type="compositionally biased region" description="Basic and acidic residues" evidence="1">
    <location>
        <begin position="536"/>
        <end position="545"/>
    </location>
</feature>
<evidence type="ECO:0000313" key="3">
    <source>
        <dbReference type="EMBL" id="KAG9228380.1"/>
    </source>
</evidence>
<reference evidence="3" key="1">
    <citation type="journal article" date="2021" name="IMA Fungus">
        <title>Genomic characterization of three marine fungi, including Emericellopsis atlantica sp. nov. with signatures of a generalist lifestyle and marine biomass degradation.</title>
        <authorList>
            <person name="Hagestad O.C."/>
            <person name="Hou L."/>
            <person name="Andersen J.H."/>
            <person name="Hansen E.H."/>
            <person name="Altermark B."/>
            <person name="Li C."/>
            <person name="Kuhnert E."/>
            <person name="Cox R.J."/>
            <person name="Crous P.W."/>
            <person name="Spatafora J.W."/>
            <person name="Lail K."/>
            <person name="Amirebrahimi M."/>
            <person name="Lipzen A."/>
            <person name="Pangilinan J."/>
            <person name="Andreopoulos W."/>
            <person name="Hayes R.D."/>
            <person name="Ng V."/>
            <person name="Grigoriev I.V."/>
            <person name="Jackson S.A."/>
            <person name="Sutton T.D.S."/>
            <person name="Dobson A.D.W."/>
            <person name="Rama T."/>
        </authorList>
    </citation>
    <scope>NUCLEOTIDE SEQUENCE</scope>
    <source>
        <strain evidence="3">TRa018bII</strain>
    </source>
</reference>
<dbReference type="Gene3D" id="1.10.510.10">
    <property type="entry name" value="Transferase(Phosphotransferase) domain 1"/>
    <property type="match status" value="1"/>
</dbReference>
<dbReference type="Proteomes" id="UP000824998">
    <property type="component" value="Unassembled WGS sequence"/>
</dbReference>
<dbReference type="InterPro" id="IPR040976">
    <property type="entry name" value="Pkinase_fungal"/>
</dbReference>
<evidence type="ECO:0000256" key="1">
    <source>
        <dbReference type="SAM" id="MobiDB-lite"/>
    </source>
</evidence>
<comment type="caution">
    <text evidence="3">The sequence shown here is derived from an EMBL/GenBank/DDBJ whole genome shotgun (WGS) entry which is preliminary data.</text>
</comment>
<name>A0A9P7Y8G6_9HELO</name>
<feature type="compositionally biased region" description="Polar residues" evidence="1">
    <location>
        <begin position="552"/>
        <end position="561"/>
    </location>
</feature>
<feature type="region of interest" description="Disordered" evidence="1">
    <location>
        <begin position="482"/>
        <end position="566"/>
    </location>
</feature>
<dbReference type="InterPro" id="IPR011009">
    <property type="entry name" value="Kinase-like_dom_sf"/>
</dbReference>
<protein>
    <recommendedName>
        <fullName evidence="2">Fungal-type protein kinase domain-containing protein</fullName>
    </recommendedName>
</protein>
<gene>
    <name evidence="3" type="ORF">BJ875DRAFT_389540</name>
</gene>
<feature type="compositionally biased region" description="Low complexity" evidence="1">
    <location>
        <begin position="522"/>
        <end position="532"/>
    </location>
</feature>
<dbReference type="PANTHER" id="PTHR38248:SF2">
    <property type="entry name" value="FUNK1 11"/>
    <property type="match status" value="1"/>
</dbReference>
<evidence type="ECO:0000259" key="2">
    <source>
        <dbReference type="Pfam" id="PF17667"/>
    </source>
</evidence>
<feature type="domain" description="Fungal-type protein kinase" evidence="2">
    <location>
        <begin position="257"/>
        <end position="652"/>
    </location>
</feature>
<proteinExistence type="predicted"/>
<evidence type="ECO:0000313" key="4">
    <source>
        <dbReference type="Proteomes" id="UP000824998"/>
    </source>
</evidence>
<keyword evidence="4" id="KW-1185">Reference proteome</keyword>
<dbReference type="AlphaFoldDB" id="A0A9P7Y8G6"/>
<sequence>MATASELDKIRCNPIKEGLGAISHLFESNFASDRFLTCIDVKTLVLDLIQALQIEPAARTLSSRIAERTLSGDLAILYGRLDSNQLDSASAIPLVEQIVRNERNAPAWNDADIWHAVFELVARTNPITPPTAFEKAVFDTPLRSSSASQRGIEQTHDEVDQRILEELTGRVFYDVEGFYERYFEVKTWSNKAGDICEKSMAQYVDGRWSGWPVPSRQAPCFEWPMKFQDTVLSGLRRRYYTSANKVLRGSEADRKLDIFLTPADAALPDGEHDWSNVLVIGEHKQNSDEDGAAKTLVQLAGYAREVFGSQPERRFVPGFTICGSMMRLWIFDRSRPYNSEKFNIHREPERFVKVLAGYAMMSDAELGLNTFIKRDGNGKYIVTRGVRISLEDKPIASTKAIVCRGTTCYRGRKSDSTEWEYVVKFAWPSDKRQREGELLKLAKERGVTGIAVWFNHEQITIDGDPDTISHFRQDMTFGTPRKLSSKASWVDGSPDSSRAYSKTSHRGRSGSGATHLMGLGIGASSATTSSSGQKRKRDERLDGGSRLKRSKSNGSHASGTNLRIKESELDATGAHSIQRTVVDSLAACRNQWQRNNVDHIQEAGADSLNCESETYGNRVHYCLVTSPAGRPLHEYHSVRELLEALRDAIRGHMPSGARHRTGTMQFMAIEVLEGKGHTYRHDLESFFYVFVWMCIRYGYEGARREKVNKVMRPKTNILRGWYTGTYTEIANTKQGHVVKTRFENVIVEFSPKFETLKPLARELRTALFPIRDGDILTGTFHDHDIMYDGMIDAFSRAIDRLGEEERAIA</sequence>
<dbReference type="OrthoDB" id="5584477at2759"/>
<accession>A0A9P7Y8G6</accession>
<feature type="domain" description="Fungal-type protein kinase" evidence="2">
    <location>
        <begin position="655"/>
        <end position="694"/>
    </location>
</feature>
<dbReference type="PANTHER" id="PTHR38248">
    <property type="entry name" value="FUNK1 6"/>
    <property type="match status" value="1"/>
</dbReference>
<dbReference type="SUPFAM" id="SSF56112">
    <property type="entry name" value="Protein kinase-like (PK-like)"/>
    <property type="match status" value="1"/>
</dbReference>
<organism evidence="3 4">
    <name type="scientific">Amylocarpus encephaloides</name>
    <dbReference type="NCBI Taxonomy" id="45428"/>
    <lineage>
        <taxon>Eukaryota</taxon>
        <taxon>Fungi</taxon>
        <taxon>Dikarya</taxon>
        <taxon>Ascomycota</taxon>
        <taxon>Pezizomycotina</taxon>
        <taxon>Leotiomycetes</taxon>
        <taxon>Helotiales</taxon>
        <taxon>Helotiales incertae sedis</taxon>
        <taxon>Amylocarpus</taxon>
    </lineage>
</organism>
<dbReference type="EMBL" id="MU251957">
    <property type="protein sequence ID" value="KAG9228380.1"/>
    <property type="molecule type" value="Genomic_DNA"/>
</dbReference>